<dbReference type="SMART" id="SM00494">
    <property type="entry name" value="ChtBD2"/>
    <property type="match status" value="1"/>
</dbReference>
<dbReference type="InterPro" id="IPR002557">
    <property type="entry name" value="Chitin-bd_dom"/>
</dbReference>
<feature type="region of interest" description="Disordered" evidence="1">
    <location>
        <begin position="157"/>
        <end position="278"/>
    </location>
</feature>
<evidence type="ECO:0000256" key="2">
    <source>
        <dbReference type="SAM" id="SignalP"/>
    </source>
</evidence>
<dbReference type="AlphaFoldDB" id="A0A9Q0LZ44"/>
<keyword evidence="2" id="KW-0732">Signal</keyword>
<dbReference type="Pfam" id="PF01607">
    <property type="entry name" value="CBM_14"/>
    <property type="match status" value="1"/>
</dbReference>
<dbReference type="SUPFAM" id="SSF57625">
    <property type="entry name" value="Invertebrate chitin-binding proteins"/>
    <property type="match status" value="2"/>
</dbReference>
<dbReference type="PROSITE" id="PS50940">
    <property type="entry name" value="CHIT_BIND_II"/>
    <property type="match status" value="1"/>
</dbReference>
<evidence type="ECO:0000313" key="4">
    <source>
        <dbReference type="EMBL" id="KAJ6216255.1"/>
    </source>
</evidence>
<proteinExistence type="predicted"/>
<dbReference type="GO" id="GO:0005576">
    <property type="term" value="C:extracellular region"/>
    <property type="evidence" value="ECO:0007669"/>
    <property type="project" value="InterPro"/>
</dbReference>
<dbReference type="PANTHER" id="PTHR35383:SF1">
    <property type="entry name" value="MUCIN 12EA-RELATED"/>
    <property type="match status" value="1"/>
</dbReference>
<sequence>MINLKWKLSIIGLLFVIIVTGQEQFSNRFQVTNESGKVFNLINITDLFYVECLETDHSFYSNQNTYITPQLRYDLCRLSYMEAKKSYEGKFIPECFVDEGHPSSNFNPCEMVCDSKTCENLPSNQNRFALTKIRCGHQHICDSNGCCVYDPTISTTSKPETTDPITTETPTTKPTTSKPETTDPITTETPTTKPTTFKPETTDPITTETPTTKPTTSKPETTDPITTETPTTKPTTSKPETTDPITTETPTTKPTTSKPETTDPITTETPTTKPTTSKPDKDYYECTVPGYFANIWNPRFYYHCKYFATVHTCSPNGIYDIQTGTCIFDPKMDDPSLKFETWRDFIKCNQIGTFKSPYNCKYYYTCIPNPNGKEFFIYFNYCIGDLVFNDTIKRCDYKRRRCNNRLTLP</sequence>
<feature type="signal peptide" evidence="2">
    <location>
        <begin position="1"/>
        <end position="21"/>
    </location>
</feature>
<name>A0A9Q0LZ44_BLOTA</name>
<organism evidence="4 5">
    <name type="scientific">Blomia tropicalis</name>
    <name type="common">Mite</name>
    <dbReference type="NCBI Taxonomy" id="40697"/>
    <lineage>
        <taxon>Eukaryota</taxon>
        <taxon>Metazoa</taxon>
        <taxon>Ecdysozoa</taxon>
        <taxon>Arthropoda</taxon>
        <taxon>Chelicerata</taxon>
        <taxon>Arachnida</taxon>
        <taxon>Acari</taxon>
        <taxon>Acariformes</taxon>
        <taxon>Sarcoptiformes</taxon>
        <taxon>Astigmata</taxon>
        <taxon>Glycyphagoidea</taxon>
        <taxon>Echimyopodidae</taxon>
        <taxon>Blomia</taxon>
    </lineage>
</organism>
<dbReference type="Gene3D" id="2.170.140.10">
    <property type="entry name" value="Chitin binding domain"/>
    <property type="match status" value="1"/>
</dbReference>
<evidence type="ECO:0000259" key="3">
    <source>
        <dbReference type="PROSITE" id="PS50940"/>
    </source>
</evidence>
<feature type="compositionally biased region" description="Low complexity" evidence="1">
    <location>
        <begin position="158"/>
        <end position="277"/>
    </location>
</feature>
<evidence type="ECO:0000256" key="1">
    <source>
        <dbReference type="SAM" id="MobiDB-lite"/>
    </source>
</evidence>
<dbReference type="PANTHER" id="PTHR35383">
    <property type="entry name" value="MUCIN 12EA-RELATED"/>
    <property type="match status" value="1"/>
</dbReference>
<keyword evidence="5" id="KW-1185">Reference proteome</keyword>
<dbReference type="Proteomes" id="UP001142055">
    <property type="component" value="Chromosome 3"/>
</dbReference>
<protein>
    <recommendedName>
        <fullName evidence="3">Chitin-binding type-2 domain-containing protein</fullName>
    </recommendedName>
</protein>
<reference evidence="4" key="1">
    <citation type="submission" date="2022-12" db="EMBL/GenBank/DDBJ databases">
        <title>Genome assemblies of Blomia tropicalis.</title>
        <authorList>
            <person name="Cui Y."/>
        </authorList>
    </citation>
    <scope>NUCLEOTIDE SEQUENCE</scope>
    <source>
        <tissue evidence="4">Adult mites</tissue>
    </source>
</reference>
<dbReference type="EMBL" id="JAPWDV010000003">
    <property type="protein sequence ID" value="KAJ6216255.1"/>
    <property type="molecule type" value="Genomic_DNA"/>
</dbReference>
<accession>A0A9Q0LZ44</accession>
<evidence type="ECO:0000313" key="5">
    <source>
        <dbReference type="Proteomes" id="UP001142055"/>
    </source>
</evidence>
<dbReference type="InterPro" id="IPR036508">
    <property type="entry name" value="Chitin-bd_dom_sf"/>
</dbReference>
<dbReference type="GO" id="GO:0008061">
    <property type="term" value="F:chitin binding"/>
    <property type="evidence" value="ECO:0007669"/>
    <property type="project" value="InterPro"/>
</dbReference>
<comment type="caution">
    <text evidence="4">The sequence shown here is derived from an EMBL/GenBank/DDBJ whole genome shotgun (WGS) entry which is preliminary data.</text>
</comment>
<gene>
    <name evidence="4" type="ORF">RDWZM_007412</name>
</gene>
<dbReference type="OMA" id="FYQCSWG"/>
<feature type="domain" description="Chitin-binding type-2" evidence="3">
    <location>
        <begin position="345"/>
        <end position="404"/>
    </location>
</feature>
<feature type="chain" id="PRO_5040215291" description="Chitin-binding type-2 domain-containing protein" evidence="2">
    <location>
        <begin position="22"/>
        <end position="409"/>
    </location>
</feature>